<name>A0A8S5PBE6_9CAUD</name>
<protein>
    <submittedName>
        <fullName evidence="1">BNR/Asp-box repeat protein</fullName>
    </submittedName>
</protein>
<reference evidence="1" key="1">
    <citation type="journal article" date="2021" name="Proc. Natl. Acad. Sci. U.S.A.">
        <title>A Catalog of Tens of Thousands of Viruses from Human Metagenomes Reveals Hidden Associations with Chronic Diseases.</title>
        <authorList>
            <person name="Tisza M.J."/>
            <person name="Buck C.B."/>
        </authorList>
    </citation>
    <scope>NUCLEOTIDE SEQUENCE</scope>
    <source>
        <strain evidence="1">CtjZA23</strain>
    </source>
</reference>
<sequence>MSLNKARKRLIRKYRKLYNSHPIGLKFSTDGGKTFVAIGNIVEDYIPDAGNINSGNINASKLAVGELSFKSFEITINQATSKEELNRLKGVLW</sequence>
<evidence type="ECO:0000313" key="1">
    <source>
        <dbReference type="EMBL" id="DAE04503.1"/>
    </source>
</evidence>
<proteinExistence type="predicted"/>
<accession>A0A8S5PBE6</accession>
<organism evidence="1">
    <name type="scientific">Siphoviridae sp. ctjZA23</name>
    <dbReference type="NCBI Taxonomy" id="2825633"/>
    <lineage>
        <taxon>Viruses</taxon>
        <taxon>Duplodnaviria</taxon>
        <taxon>Heunggongvirae</taxon>
        <taxon>Uroviricota</taxon>
        <taxon>Caudoviricetes</taxon>
    </lineage>
</organism>
<dbReference type="EMBL" id="BK015389">
    <property type="protein sequence ID" value="DAE04503.1"/>
    <property type="molecule type" value="Genomic_DNA"/>
</dbReference>